<evidence type="ECO:0000313" key="3">
    <source>
        <dbReference type="Proteomes" id="UP000094444"/>
    </source>
</evidence>
<sequence>MLSSLIRLTKQIVLAIHVEQHQIPDQNWIERLCQAFCNGSVTQHHRHSILGDFYKGRGAIIVNDPAPYASSETKPTSLTVDGSKNARGVAISPPYAEAPPPPPSIFASKPSNKRQRVTADASTAMLRDVDSVYTELLAQQRAQMDKFFSLQQAQMADVLARMGTQVDKMPKQVMTQVDKRINEEMGKIWDKKPREWEGATRNIVQQEVDYALETSLPDKLEELQDAIMDKCLDRLQEELEGGLVTITLPRP</sequence>
<protein>
    <submittedName>
        <fullName evidence="2">Uncharacterized protein</fullName>
    </submittedName>
</protein>
<accession>A0A2P5HW96</accession>
<comment type="caution">
    <text evidence="2">The sequence shown here is derived from an EMBL/GenBank/DDBJ whole genome shotgun (WGS) entry which is preliminary data.</text>
</comment>
<dbReference type="AlphaFoldDB" id="A0A2P5HW96"/>
<organism evidence="2 3">
    <name type="scientific">Diaporthe helianthi</name>
    <dbReference type="NCBI Taxonomy" id="158607"/>
    <lineage>
        <taxon>Eukaryota</taxon>
        <taxon>Fungi</taxon>
        <taxon>Dikarya</taxon>
        <taxon>Ascomycota</taxon>
        <taxon>Pezizomycotina</taxon>
        <taxon>Sordariomycetes</taxon>
        <taxon>Sordariomycetidae</taxon>
        <taxon>Diaporthales</taxon>
        <taxon>Diaporthaceae</taxon>
        <taxon>Diaporthe</taxon>
    </lineage>
</organism>
<dbReference type="OrthoDB" id="47007at2759"/>
<name>A0A2P5HW96_DIAHE</name>
<evidence type="ECO:0000313" key="2">
    <source>
        <dbReference type="EMBL" id="POS74530.1"/>
    </source>
</evidence>
<proteinExistence type="predicted"/>
<keyword evidence="3" id="KW-1185">Reference proteome</keyword>
<reference evidence="2" key="1">
    <citation type="submission" date="2017-09" db="EMBL/GenBank/DDBJ databases">
        <title>Polyketide synthases of a Diaporthe helianthi virulent isolate.</title>
        <authorList>
            <person name="Baroncelli R."/>
        </authorList>
    </citation>
    <scope>NUCLEOTIDE SEQUENCE [LARGE SCALE GENOMIC DNA]</scope>
    <source>
        <strain evidence="2">7/96</strain>
    </source>
</reference>
<dbReference type="EMBL" id="MAVT02000614">
    <property type="protein sequence ID" value="POS74530.1"/>
    <property type="molecule type" value="Genomic_DNA"/>
</dbReference>
<evidence type="ECO:0000256" key="1">
    <source>
        <dbReference type="SAM" id="MobiDB-lite"/>
    </source>
</evidence>
<dbReference type="InParanoid" id="A0A2P5HW96"/>
<gene>
    <name evidence="2" type="ORF">DHEL01_v207080</name>
</gene>
<dbReference type="Proteomes" id="UP000094444">
    <property type="component" value="Unassembled WGS sequence"/>
</dbReference>
<feature type="region of interest" description="Disordered" evidence="1">
    <location>
        <begin position="93"/>
        <end position="114"/>
    </location>
</feature>